<dbReference type="EMBL" id="RHFK02000003">
    <property type="protein sequence ID" value="TWW78376.1"/>
    <property type="molecule type" value="Genomic_DNA"/>
</dbReference>
<evidence type="ECO:0000256" key="1">
    <source>
        <dbReference type="SAM" id="MobiDB-lite"/>
    </source>
</evidence>
<evidence type="ECO:0000313" key="2">
    <source>
        <dbReference type="EMBL" id="TWW78376.1"/>
    </source>
</evidence>
<proteinExistence type="predicted"/>
<dbReference type="AlphaFoldDB" id="A0A5C6PHK6"/>
<evidence type="ECO:0000313" key="3">
    <source>
        <dbReference type="Proteomes" id="UP000324091"/>
    </source>
</evidence>
<feature type="compositionally biased region" description="Basic and acidic residues" evidence="1">
    <location>
        <begin position="366"/>
        <end position="375"/>
    </location>
</feature>
<accession>A0A5C6PHK6</accession>
<feature type="region of interest" description="Disordered" evidence="1">
    <location>
        <begin position="366"/>
        <end position="401"/>
    </location>
</feature>
<name>A0A5C6PHK6_9TELE</name>
<organism evidence="2 3">
    <name type="scientific">Takifugu flavidus</name>
    <name type="common">sansaifugu</name>
    <dbReference type="NCBI Taxonomy" id="433684"/>
    <lineage>
        <taxon>Eukaryota</taxon>
        <taxon>Metazoa</taxon>
        <taxon>Chordata</taxon>
        <taxon>Craniata</taxon>
        <taxon>Vertebrata</taxon>
        <taxon>Euteleostomi</taxon>
        <taxon>Actinopterygii</taxon>
        <taxon>Neopterygii</taxon>
        <taxon>Teleostei</taxon>
        <taxon>Neoteleostei</taxon>
        <taxon>Acanthomorphata</taxon>
        <taxon>Eupercaria</taxon>
        <taxon>Tetraodontiformes</taxon>
        <taxon>Tetradontoidea</taxon>
        <taxon>Tetraodontidae</taxon>
        <taxon>Takifugu</taxon>
    </lineage>
</organism>
<dbReference type="Proteomes" id="UP000324091">
    <property type="component" value="Chromosome 11"/>
</dbReference>
<reference evidence="2 3" key="1">
    <citation type="submission" date="2019-04" db="EMBL/GenBank/DDBJ databases">
        <title>Chromosome genome assembly for Takifugu flavidus.</title>
        <authorList>
            <person name="Xiao S."/>
        </authorList>
    </citation>
    <scope>NUCLEOTIDE SEQUENCE [LARGE SCALE GENOMIC DNA]</scope>
    <source>
        <strain evidence="2">HTHZ2018</strain>
        <tissue evidence="2">Muscle</tissue>
    </source>
</reference>
<protein>
    <submittedName>
        <fullName evidence="2">Uncharacterized protein</fullName>
    </submittedName>
</protein>
<gene>
    <name evidence="2" type="ORF">D4764_11G0004970</name>
</gene>
<keyword evidence="3" id="KW-1185">Reference proteome</keyword>
<comment type="caution">
    <text evidence="2">The sequence shown here is derived from an EMBL/GenBank/DDBJ whole genome shotgun (WGS) entry which is preliminary data.</text>
</comment>
<sequence>MGQVLSTENDVSQLKEAVGSVLYDAMLEGDAVPDLGVVHPLLLASQDESINPGSHLQEQLRHLQSDIGDRAPAYLRDLISRLSTFSDEPRLAGLVGFVVTLLVDMVYTSSKHSNVRGKMAGLSSSQKVWELQEVMEEYLKRFRINLTDRNKLIQDTVRLEAQFSLILTQLKTRLIAGDCDSRSLKHWASGAAFNVQMLVHLSALQGQAEPLAAKAALEQYKEDLAQIIPAYRRVKSNTVCVVKCRGGLAALRDSTNEMQEEGSMTGLTVTDRETGKCVTISLSTLEFEIGRRVSGETSANVTSSINLDLITSDQYSRAYLDYFFSDKGPITKLENYFIGANDRQRKQKMPLGCKIKSETGKQRYINDGETTEGKRPLGNMERGNQRDENLKLSIVETQPHE</sequence>